<dbReference type="AlphaFoldDB" id="A0A8T0P3V7"/>
<proteinExistence type="predicted"/>
<dbReference type="PANTHER" id="PTHR34835:SF83">
    <property type="entry name" value="OS09G0105200 PROTEIN"/>
    <property type="match status" value="1"/>
</dbReference>
<evidence type="ECO:0000313" key="1">
    <source>
        <dbReference type="EMBL" id="KAG2556340.1"/>
    </source>
</evidence>
<accession>A0A8T0P3V7</accession>
<dbReference type="PANTHER" id="PTHR34835">
    <property type="entry name" value="OS07G0283600 PROTEIN-RELATED"/>
    <property type="match status" value="1"/>
</dbReference>
<comment type="caution">
    <text evidence="1">The sequence shown here is derived from an EMBL/GenBank/DDBJ whole genome shotgun (WGS) entry which is preliminary data.</text>
</comment>
<dbReference type="Proteomes" id="UP000823388">
    <property type="component" value="Chromosome 8N"/>
</dbReference>
<gene>
    <name evidence="1" type="ORF">PVAP13_8NG071801</name>
</gene>
<dbReference type="EMBL" id="CM029052">
    <property type="protein sequence ID" value="KAG2556340.1"/>
    <property type="molecule type" value="Genomic_DNA"/>
</dbReference>
<name>A0A8T0P3V7_PANVG</name>
<keyword evidence="2" id="KW-1185">Reference proteome</keyword>
<evidence type="ECO:0000313" key="2">
    <source>
        <dbReference type="Proteomes" id="UP000823388"/>
    </source>
</evidence>
<organism evidence="1 2">
    <name type="scientific">Panicum virgatum</name>
    <name type="common">Blackwell switchgrass</name>
    <dbReference type="NCBI Taxonomy" id="38727"/>
    <lineage>
        <taxon>Eukaryota</taxon>
        <taxon>Viridiplantae</taxon>
        <taxon>Streptophyta</taxon>
        <taxon>Embryophyta</taxon>
        <taxon>Tracheophyta</taxon>
        <taxon>Spermatophyta</taxon>
        <taxon>Magnoliopsida</taxon>
        <taxon>Liliopsida</taxon>
        <taxon>Poales</taxon>
        <taxon>Poaceae</taxon>
        <taxon>PACMAD clade</taxon>
        <taxon>Panicoideae</taxon>
        <taxon>Panicodae</taxon>
        <taxon>Paniceae</taxon>
        <taxon>Panicinae</taxon>
        <taxon>Panicum</taxon>
        <taxon>Panicum sect. Hiantes</taxon>
    </lineage>
</organism>
<sequence length="167" mass="19441">MMLGIPIGEEHIDYAKNSFSDTYEEFYKFFSNENDQKAPLFTEAENWLLKKGKRSDTLWLWYWLEFAISSFLCPTSSTILCVWAFHEIADPAKIRKYNWRRLVVERLFKGITEFNQGERKSGCLLFLMILYLNALDTGDAVDQSAEVIVSVWTRSLVTQITGMDRGI</sequence>
<reference evidence="1" key="1">
    <citation type="submission" date="2020-05" db="EMBL/GenBank/DDBJ databases">
        <title>WGS assembly of Panicum virgatum.</title>
        <authorList>
            <person name="Lovell J.T."/>
            <person name="Jenkins J."/>
            <person name="Shu S."/>
            <person name="Juenger T.E."/>
            <person name="Schmutz J."/>
        </authorList>
    </citation>
    <scope>NUCLEOTIDE SEQUENCE</scope>
    <source>
        <strain evidence="1">AP13</strain>
    </source>
</reference>
<protein>
    <submittedName>
        <fullName evidence="1">Uncharacterized protein</fullName>
    </submittedName>
</protein>